<dbReference type="Proteomes" id="UP000075613">
    <property type="component" value="Unassembled WGS sequence"/>
</dbReference>
<protein>
    <submittedName>
        <fullName evidence="9">Sodium:solute symporter</fullName>
    </submittedName>
</protein>
<dbReference type="EMBL" id="LRBG01000039">
    <property type="protein sequence ID" value="KXU82487.1"/>
    <property type="molecule type" value="Genomic_DNA"/>
</dbReference>
<dbReference type="STRING" id="1399968.CI15_33735"/>
<dbReference type="InterPro" id="IPR038377">
    <property type="entry name" value="Na/Glc_symporter_sf"/>
</dbReference>
<proteinExistence type="inferred from homology"/>
<comment type="caution">
    <text evidence="9">The sequence shown here is derived from an EMBL/GenBank/DDBJ whole genome shotgun (WGS) entry which is preliminary data.</text>
</comment>
<feature type="transmembrane region" description="Helical" evidence="8">
    <location>
        <begin position="188"/>
        <end position="207"/>
    </location>
</feature>
<dbReference type="AlphaFoldDB" id="A0A149PBT0"/>
<dbReference type="RefSeq" id="WP_062137667.1">
    <property type="nucleotide sequence ID" value="NZ_LRBG01000039.1"/>
</dbReference>
<keyword evidence="5 8" id="KW-1133">Transmembrane helix</keyword>
<evidence type="ECO:0000256" key="5">
    <source>
        <dbReference type="ARBA" id="ARBA00022989"/>
    </source>
</evidence>
<evidence type="ECO:0000256" key="6">
    <source>
        <dbReference type="ARBA" id="ARBA00023136"/>
    </source>
</evidence>
<evidence type="ECO:0000256" key="4">
    <source>
        <dbReference type="ARBA" id="ARBA00022692"/>
    </source>
</evidence>
<feature type="transmembrane region" description="Helical" evidence="8">
    <location>
        <begin position="389"/>
        <end position="409"/>
    </location>
</feature>
<comment type="similarity">
    <text evidence="2 7">Belongs to the sodium:solute symporter (SSF) (TC 2.A.21) family.</text>
</comment>
<dbReference type="PANTHER" id="PTHR48086">
    <property type="entry name" value="SODIUM/PROLINE SYMPORTER-RELATED"/>
    <property type="match status" value="1"/>
</dbReference>
<evidence type="ECO:0000256" key="2">
    <source>
        <dbReference type="ARBA" id="ARBA00006434"/>
    </source>
</evidence>
<keyword evidence="10" id="KW-1185">Reference proteome</keyword>
<dbReference type="InterPro" id="IPR050277">
    <property type="entry name" value="Sodium:Solute_Symporter"/>
</dbReference>
<feature type="transmembrane region" description="Helical" evidence="8">
    <location>
        <begin position="317"/>
        <end position="342"/>
    </location>
</feature>
<feature type="transmembrane region" description="Helical" evidence="8">
    <location>
        <begin position="119"/>
        <end position="139"/>
    </location>
</feature>
<dbReference type="PANTHER" id="PTHR48086:SF8">
    <property type="entry name" value="MONOCARBOXYLIC ACID PERMEASE"/>
    <property type="match status" value="1"/>
</dbReference>
<feature type="transmembrane region" description="Helical" evidence="8">
    <location>
        <begin position="363"/>
        <end position="383"/>
    </location>
</feature>
<evidence type="ECO:0000256" key="3">
    <source>
        <dbReference type="ARBA" id="ARBA00022448"/>
    </source>
</evidence>
<feature type="transmembrane region" description="Helical" evidence="8">
    <location>
        <begin position="159"/>
        <end position="176"/>
    </location>
</feature>
<feature type="transmembrane region" description="Helical" evidence="8">
    <location>
        <begin position="73"/>
        <end position="98"/>
    </location>
</feature>
<dbReference type="CDD" id="cd10322">
    <property type="entry name" value="SLC5sbd"/>
    <property type="match status" value="1"/>
</dbReference>
<evidence type="ECO:0000313" key="10">
    <source>
        <dbReference type="Proteomes" id="UP000075613"/>
    </source>
</evidence>
<comment type="subcellular location">
    <subcellularLocation>
        <location evidence="1">Membrane</location>
        <topology evidence="1">Multi-pass membrane protein</topology>
    </subcellularLocation>
</comment>
<keyword evidence="6 8" id="KW-0472">Membrane</keyword>
<keyword evidence="3" id="KW-0813">Transport</keyword>
<feature type="transmembrane region" description="Helical" evidence="8">
    <location>
        <begin position="421"/>
        <end position="440"/>
    </location>
</feature>
<feature type="transmembrane region" description="Helical" evidence="8">
    <location>
        <begin position="233"/>
        <end position="250"/>
    </location>
</feature>
<organism evidence="9 10">
    <name type="scientific">Paraburkholderia monticola</name>
    <dbReference type="NCBI Taxonomy" id="1399968"/>
    <lineage>
        <taxon>Bacteria</taxon>
        <taxon>Pseudomonadati</taxon>
        <taxon>Pseudomonadota</taxon>
        <taxon>Betaproteobacteria</taxon>
        <taxon>Burkholderiales</taxon>
        <taxon>Burkholderiaceae</taxon>
        <taxon>Paraburkholderia</taxon>
    </lineage>
</organism>
<feature type="transmembrane region" description="Helical" evidence="8">
    <location>
        <begin position="43"/>
        <end position="67"/>
    </location>
</feature>
<feature type="transmembrane region" description="Helical" evidence="8">
    <location>
        <begin position="452"/>
        <end position="474"/>
    </location>
</feature>
<keyword evidence="4 8" id="KW-0812">Transmembrane</keyword>
<feature type="transmembrane region" description="Helical" evidence="8">
    <location>
        <begin position="6"/>
        <end position="22"/>
    </location>
</feature>
<sequence>MNAALIIIVLFAIFALAVGLYARRGKKLSLEQWAVGGRGFGALLTFLLMAGEAFSTFTFLGASGWTYSKGVPAFYILSYGCLAYVIGYWMLPAIWRYAKDNGLVSFADYFASRYESRAVGVLVSVVAVFAMVALLIIQLRGLGIIVSEMSYGLIAQNTAIWISALLMVAYMMVSGIHGSASIAIFKDALILGLAIFLGTYLPLHYFGGLSEMFARIDAVHPELLRMPEHGLNLSWYNSTLLLTSLGYYLYPHGFTAIYVSRDASALRKNVVLMPIYQVLIAFLFLVGFAAVLTVYGLEGAQTDLALLRLVKQTFPSWFVGIVGGAGLLTALVPGSLIMLNASTTIARNIYREGFAPQASDRDVARVARISLPLFTLVVVFFVLRGGTTFVALAIFSSSLLTQLVPMLASSFLKRPFGTREAAFGGIAAGGVVLGLSNWGGMTLASIFPNAPLAFTSINMGLVALFCNAVIFVAISAAQRLLRTRFDTAVESAGQT</sequence>
<accession>A0A149PBT0</accession>
<feature type="transmembrane region" description="Helical" evidence="8">
    <location>
        <begin position="271"/>
        <end position="297"/>
    </location>
</feature>
<evidence type="ECO:0000256" key="1">
    <source>
        <dbReference type="ARBA" id="ARBA00004141"/>
    </source>
</evidence>
<dbReference type="GO" id="GO:0005886">
    <property type="term" value="C:plasma membrane"/>
    <property type="evidence" value="ECO:0007669"/>
    <property type="project" value="TreeGrafter"/>
</dbReference>
<evidence type="ECO:0000256" key="7">
    <source>
        <dbReference type="RuleBase" id="RU362091"/>
    </source>
</evidence>
<evidence type="ECO:0000313" key="9">
    <source>
        <dbReference type="EMBL" id="KXU82487.1"/>
    </source>
</evidence>
<dbReference type="Gene3D" id="1.20.1730.10">
    <property type="entry name" value="Sodium/glucose cotransporter"/>
    <property type="match status" value="1"/>
</dbReference>
<evidence type="ECO:0000256" key="8">
    <source>
        <dbReference type="SAM" id="Phobius"/>
    </source>
</evidence>
<name>A0A149PBT0_9BURK</name>
<dbReference type="InterPro" id="IPR001734">
    <property type="entry name" value="Na/solute_symporter"/>
</dbReference>
<dbReference type="Pfam" id="PF00474">
    <property type="entry name" value="SSF"/>
    <property type="match status" value="1"/>
</dbReference>
<dbReference type="GO" id="GO:0022857">
    <property type="term" value="F:transmembrane transporter activity"/>
    <property type="evidence" value="ECO:0007669"/>
    <property type="project" value="InterPro"/>
</dbReference>
<gene>
    <name evidence="9" type="ORF">CI15_33735</name>
</gene>
<dbReference type="PROSITE" id="PS50283">
    <property type="entry name" value="NA_SOLUT_SYMP_3"/>
    <property type="match status" value="1"/>
</dbReference>
<reference evidence="9 10" key="1">
    <citation type="journal article" date="2015" name="Int. J. Syst. Evol. Microbiol.">
        <title>Burkholderia monticola sp. nov., isolated from mountain soil.</title>
        <authorList>
            <person name="Baek I."/>
            <person name="Seo B."/>
            <person name="Lee I."/>
            <person name="Yi H."/>
            <person name="Chun J."/>
        </authorList>
    </citation>
    <scope>NUCLEOTIDE SEQUENCE [LARGE SCALE GENOMIC DNA]</scope>
    <source>
        <strain evidence="9 10">JC2948</strain>
    </source>
</reference>
<dbReference type="OrthoDB" id="9789704at2"/>